<dbReference type="GO" id="GO:0005739">
    <property type="term" value="C:mitochondrion"/>
    <property type="evidence" value="ECO:0007669"/>
    <property type="project" value="UniProtKB-SubCell"/>
</dbReference>
<dbReference type="InterPro" id="IPR009001">
    <property type="entry name" value="Transl_elong_EF1A/Init_IF2_C"/>
</dbReference>
<protein>
    <recommendedName>
        <fullName evidence="9">Elongation factor Tu</fullName>
    </recommendedName>
</protein>
<reference evidence="12 13" key="1">
    <citation type="journal article" date="2015" name="Genome Biol. Evol.">
        <title>Phylogenomic analyses indicate that early fungi evolved digesting cell walls of algal ancestors of land plants.</title>
        <authorList>
            <person name="Chang Y."/>
            <person name="Wang S."/>
            <person name="Sekimoto S."/>
            <person name="Aerts A.L."/>
            <person name="Choi C."/>
            <person name="Clum A."/>
            <person name="LaButti K.M."/>
            <person name="Lindquist E.A."/>
            <person name="Yee Ngan C."/>
            <person name="Ohm R.A."/>
            <person name="Salamov A.A."/>
            <person name="Grigoriev I.V."/>
            <person name="Spatafora J.W."/>
            <person name="Berbee M.L."/>
        </authorList>
    </citation>
    <scope>NUCLEOTIDE SEQUENCE [LARGE SCALE GENOMIC DNA]</scope>
    <source>
        <strain evidence="12 13">JEL478</strain>
    </source>
</reference>
<dbReference type="NCBIfam" id="NF009372">
    <property type="entry name" value="PRK12735.1"/>
    <property type="match status" value="1"/>
</dbReference>
<keyword evidence="13" id="KW-1185">Reference proteome</keyword>
<dbReference type="Pfam" id="PF03143">
    <property type="entry name" value="GTP_EFTU_D3"/>
    <property type="match status" value="1"/>
</dbReference>
<dbReference type="SUPFAM" id="SSF50465">
    <property type="entry name" value="EF-Tu/eEF-1alpha/eIF2-gamma C-terminal domain"/>
    <property type="match status" value="1"/>
</dbReference>
<keyword evidence="8 9" id="KW-0342">GTP-binding</keyword>
<dbReference type="GO" id="GO:0003746">
    <property type="term" value="F:translation elongation factor activity"/>
    <property type="evidence" value="ECO:0007669"/>
    <property type="project" value="UniProtKB-UniRule"/>
</dbReference>
<evidence type="ECO:0000256" key="3">
    <source>
        <dbReference type="ARBA" id="ARBA00022741"/>
    </source>
</evidence>
<evidence type="ECO:0000256" key="6">
    <source>
        <dbReference type="ARBA" id="ARBA00022946"/>
    </source>
</evidence>
<evidence type="ECO:0000256" key="10">
    <source>
        <dbReference type="SAM" id="MobiDB-lite"/>
    </source>
</evidence>
<proteinExistence type="inferred from homology"/>
<dbReference type="NCBIfam" id="TIGR00485">
    <property type="entry name" value="EF-Tu"/>
    <property type="match status" value="1"/>
</dbReference>
<dbReference type="GO" id="GO:0005525">
    <property type="term" value="F:GTP binding"/>
    <property type="evidence" value="ECO:0007669"/>
    <property type="project" value="UniProtKB-UniRule"/>
</dbReference>
<evidence type="ECO:0000256" key="2">
    <source>
        <dbReference type="ARBA" id="ARBA00007249"/>
    </source>
</evidence>
<keyword evidence="7" id="KW-0496">Mitochondrion</keyword>
<dbReference type="AlphaFoldDB" id="A0A139AT40"/>
<gene>
    <name evidence="12" type="ORF">M427DRAFT_108651</name>
</gene>
<dbReference type="Gene3D" id="2.40.30.10">
    <property type="entry name" value="Translation factors"/>
    <property type="match status" value="2"/>
</dbReference>
<dbReference type="InterPro" id="IPR031157">
    <property type="entry name" value="G_TR_CS"/>
</dbReference>
<dbReference type="PRINTS" id="PR00315">
    <property type="entry name" value="ELONGATNFCT"/>
</dbReference>
<dbReference type="Pfam" id="PF00009">
    <property type="entry name" value="GTP_EFTU"/>
    <property type="match status" value="1"/>
</dbReference>
<dbReference type="FunFam" id="2.40.30.10:FF:000001">
    <property type="entry name" value="Elongation factor Tu"/>
    <property type="match status" value="1"/>
</dbReference>
<dbReference type="CDD" id="cd01884">
    <property type="entry name" value="EF_Tu"/>
    <property type="match status" value="1"/>
</dbReference>
<dbReference type="InterPro" id="IPR041709">
    <property type="entry name" value="EF-Tu_GTP-bd"/>
</dbReference>
<dbReference type="PROSITE" id="PS51722">
    <property type="entry name" value="G_TR_2"/>
    <property type="match status" value="1"/>
</dbReference>
<feature type="region of interest" description="Disordered" evidence="10">
    <location>
        <begin position="40"/>
        <end position="60"/>
    </location>
</feature>
<dbReference type="GO" id="GO:0070125">
    <property type="term" value="P:mitochondrial translational elongation"/>
    <property type="evidence" value="ECO:0007669"/>
    <property type="project" value="TreeGrafter"/>
</dbReference>
<evidence type="ECO:0000256" key="8">
    <source>
        <dbReference type="ARBA" id="ARBA00023134"/>
    </source>
</evidence>
<keyword evidence="3 9" id="KW-0547">Nucleotide-binding</keyword>
<dbReference type="NCBIfam" id="NF000766">
    <property type="entry name" value="PRK00049.1"/>
    <property type="match status" value="1"/>
</dbReference>
<evidence type="ECO:0000259" key="11">
    <source>
        <dbReference type="PROSITE" id="PS51722"/>
    </source>
</evidence>
<evidence type="ECO:0000256" key="5">
    <source>
        <dbReference type="ARBA" id="ARBA00022917"/>
    </source>
</evidence>
<comment type="subcellular location">
    <subcellularLocation>
        <location evidence="1">Mitochondrion</location>
    </subcellularLocation>
</comment>
<dbReference type="InterPro" id="IPR033720">
    <property type="entry name" value="EFTU_2"/>
</dbReference>
<dbReference type="PANTHER" id="PTHR43721:SF36">
    <property type="entry name" value="ELONGATION FACTOR TU, MITOCHONDRIAL"/>
    <property type="match status" value="1"/>
</dbReference>
<evidence type="ECO:0000313" key="13">
    <source>
        <dbReference type="Proteomes" id="UP000070544"/>
    </source>
</evidence>
<dbReference type="OrthoDB" id="2067at2759"/>
<organism evidence="12 13">
    <name type="scientific">Gonapodya prolifera (strain JEL478)</name>
    <name type="common">Monoblepharis prolifera</name>
    <dbReference type="NCBI Taxonomy" id="1344416"/>
    <lineage>
        <taxon>Eukaryota</taxon>
        <taxon>Fungi</taxon>
        <taxon>Fungi incertae sedis</taxon>
        <taxon>Chytridiomycota</taxon>
        <taxon>Chytridiomycota incertae sedis</taxon>
        <taxon>Monoblepharidomycetes</taxon>
        <taxon>Monoblepharidales</taxon>
        <taxon>Gonapodyaceae</taxon>
        <taxon>Gonapodya</taxon>
    </lineage>
</organism>
<dbReference type="InterPro" id="IPR000795">
    <property type="entry name" value="T_Tr_GTP-bd_dom"/>
</dbReference>
<evidence type="ECO:0000256" key="4">
    <source>
        <dbReference type="ARBA" id="ARBA00022768"/>
    </source>
</evidence>
<dbReference type="FunFam" id="3.40.50.300:FF:000003">
    <property type="entry name" value="Elongation factor Tu"/>
    <property type="match status" value="1"/>
</dbReference>
<dbReference type="SUPFAM" id="SSF50447">
    <property type="entry name" value="Translation proteins"/>
    <property type="match status" value="1"/>
</dbReference>
<dbReference type="InterPro" id="IPR027417">
    <property type="entry name" value="P-loop_NTPase"/>
</dbReference>
<dbReference type="SUPFAM" id="SSF52540">
    <property type="entry name" value="P-loop containing nucleoside triphosphate hydrolases"/>
    <property type="match status" value="1"/>
</dbReference>
<dbReference type="GO" id="GO:0003924">
    <property type="term" value="F:GTPase activity"/>
    <property type="evidence" value="ECO:0007669"/>
    <property type="project" value="UniProtKB-UniRule"/>
</dbReference>
<dbReference type="PANTHER" id="PTHR43721">
    <property type="entry name" value="ELONGATION FACTOR TU-RELATED"/>
    <property type="match status" value="1"/>
</dbReference>
<dbReference type="NCBIfam" id="NF009373">
    <property type="entry name" value="PRK12736.1"/>
    <property type="match status" value="1"/>
</dbReference>
<dbReference type="Proteomes" id="UP000070544">
    <property type="component" value="Unassembled WGS sequence"/>
</dbReference>
<dbReference type="InterPro" id="IPR004160">
    <property type="entry name" value="Transl_elong_EFTu/EF1A_C"/>
</dbReference>
<comment type="similarity">
    <text evidence="2 9">Belongs to the TRAFAC class translation factor GTPase superfamily. Classic translation factor GTPase family. EF-Tu/EF-1A subfamily.</text>
</comment>
<dbReference type="HAMAP" id="MF_00118_B">
    <property type="entry name" value="EF_Tu_B"/>
    <property type="match status" value="1"/>
</dbReference>
<feature type="domain" description="Tr-type G" evidence="11">
    <location>
        <begin position="83"/>
        <end position="279"/>
    </location>
</feature>
<keyword evidence="5" id="KW-0648">Protein biosynthesis</keyword>
<dbReference type="STRING" id="1344416.A0A139AT40"/>
<evidence type="ECO:0000256" key="9">
    <source>
        <dbReference type="RuleBase" id="RU000325"/>
    </source>
</evidence>
<evidence type="ECO:0000256" key="1">
    <source>
        <dbReference type="ARBA" id="ARBA00004173"/>
    </source>
</evidence>
<dbReference type="OMA" id="EGDKEWG"/>
<dbReference type="Gene3D" id="3.40.50.300">
    <property type="entry name" value="P-loop containing nucleotide triphosphate hydrolases"/>
    <property type="match status" value="1"/>
</dbReference>
<dbReference type="InterPro" id="IPR050055">
    <property type="entry name" value="EF-Tu_GTPase"/>
</dbReference>
<evidence type="ECO:0000313" key="12">
    <source>
        <dbReference type="EMBL" id="KXS19879.1"/>
    </source>
</evidence>
<accession>A0A139AT40</accession>
<evidence type="ECO:0000256" key="7">
    <source>
        <dbReference type="ARBA" id="ARBA00023128"/>
    </source>
</evidence>
<dbReference type="InterPro" id="IPR009000">
    <property type="entry name" value="Transl_B-barrel_sf"/>
</dbReference>
<dbReference type="Pfam" id="PF03144">
    <property type="entry name" value="GTP_EFTU_D2"/>
    <property type="match status" value="1"/>
</dbReference>
<dbReference type="PROSITE" id="PS00301">
    <property type="entry name" value="G_TR_1"/>
    <property type="match status" value="1"/>
</dbReference>
<dbReference type="InterPro" id="IPR004161">
    <property type="entry name" value="EFTu-like_2"/>
</dbReference>
<dbReference type="InterPro" id="IPR004541">
    <property type="entry name" value="Transl_elong_EFTu/EF1A_bac/org"/>
</dbReference>
<name>A0A139AT40_GONPJ</name>
<dbReference type="CDD" id="cd03707">
    <property type="entry name" value="EFTU_III"/>
    <property type="match status" value="1"/>
</dbReference>
<keyword evidence="4 9" id="KW-0251">Elongation factor</keyword>
<keyword evidence="6" id="KW-0809">Transit peptide</keyword>
<comment type="function">
    <text evidence="9">This protein promotes the GTP-dependent binding of aminoacyl-tRNA to the A-site of ribosomes during protein biosynthesis.</text>
</comment>
<dbReference type="EMBL" id="KQ965737">
    <property type="protein sequence ID" value="KXS19879.1"/>
    <property type="molecule type" value="Genomic_DNA"/>
</dbReference>
<dbReference type="CDD" id="cd03697">
    <property type="entry name" value="EFTU_II"/>
    <property type="match status" value="1"/>
</dbReference>
<sequence length="479" mass="52213">MSAMILRHKLVASAAAALENARLPSAVSTVARAAACRTQSRLASSGRSHPRATPAFGASSRGQFRIASSRGYADVGGKYSRKKPHVNIGTIGHVDHGKTSLTAAITKVLAERGNAEFRAYDSIDKAPEEKARGITISTAHVEYETGARHYAHVDCPGHADYIKNMITGAAQMDGAILTVSATDGVMPQTREHLLLAKQVGVQYLVVFINKVDTIDDPEMLELVEMEMRDLLSEYGFPGEKTPIILGSALCALESRRPEIGVDAINKLMDAVDEWIPTPARDYEKPFLMPVEDVFSIPGRGTVATGRVERGTITKGAEVELVGFGPQAMKTTLTGIEMFHKELDRGEAGDNMGALLRGLRRDQVRRGMVMAAPGTIKPHKKFLAQMYILTKDEGGRHTGFVDNYKPQMYFRTADVPCVLTWPESEEGKKNRADHKLIMPGDNVELQIETLSPMATEEGLRFTVREGGRTVGTGVLTKLLE</sequence>